<dbReference type="PANTHER" id="PTHR10996:SF277">
    <property type="entry name" value="GLYOXYLATE REDUCTASE_HYDROXYPYRUVATE REDUCTASE"/>
    <property type="match status" value="1"/>
</dbReference>
<evidence type="ECO:0000259" key="5">
    <source>
        <dbReference type="Pfam" id="PF02826"/>
    </source>
</evidence>
<accession>A0A7R9A3G0</accession>
<dbReference type="GO" id="GO:0030267">
    <property type="term" value="F:glyoxylate reductase (NADPH) activity"/>
    <property type="evidence" value="ECO:0007669"/>
    <property type="project" value="TreeGrafter"/>
</dbReference>
<evidence type="ECO:0000259" key="4">
    <source>
        <dbReference type="Pfam" id="PF00389"/>
    </source>
</evidence>
<dbReference type="PROSITE" id="PS00671">
    <property type="entry name" value="D_2_HYDROXYACID_DH_3"/>
    <property type="match status" value="1"/>
</dbReference>
<dbReference type="Pfam" id="PF00389">
    <property type="entry name" value="2-Hacid_dh"/>
    <property type="match status" value="1"/>
</dbReference>
<feature type="domain" description="D-isomer specific 2-hydroxyacid dehydrogenase catalytic" evidence="4">
    <location>
        <begin position="6"/>
        <end position="300"/>
    </location>
</feature>
<keyword evidence="7" id="KW-1185">Reference proteome</keyword>
<dbReference type="Proteomes" id="UP000677054">
    <property type="component" value="Unassembled WGS sequence"/>
</dbReference>
<name>A0A7R9A3G0_9CRUS</name>
<dbReference type="InterPro" id="IPR029753">
    <property type="entry name" value="D-isomer_DH_CS"/>
</dbReference>
<evidence type="ECO:0000256" key="1">
    <source>
        <dbReference type="ARBA" id="ARBA00023002"/>
    </source>
</evidence>
<dbReference type="InterPro" id="IPR006140">
    <property type="entry name" value="D-isomer_DH_NAD-bd"/>
</dbReference>
<dbReference type="CDD" id="cd05301">
    <property type="entry name" value="GDH"/>
    <property type="match status" value="1"/>
</dbReference>
<dbReference type="GO" id="GO:0005829">
    <property type="term" value="C:cytosol"/>
    <property type="evidence" value="ECO:0007669"/>
    <property type="project" value="TreeGrafter"/>
</dbReference>
<dbReference type="Gene3D" id="3.40.50.720">
    <property type="entry name" value="NAD(P)-binding Rossmann-like Domain"/>
    <property type="match status" value="2"/>
</dbReference>
<sequence>MYQRLDLEVWDGDQPIPREELLRRVPGKQGIICLLTEKIDSQVLDAAGSSLKVVSTISVGTDHIDLEAAKARGIKVGYTPGVLTDAVAELTLGLTLATARCFFRSHCEIRSGGWEKSTWSPLKMYGKLLQGSTVGIVGLGRIGFALLKRLKAFQVKDILFTARSPKPHGEAEGGKEVRFEELLQKSDFVICTCALTPETQGMFDKTAFHLMKSSVVFINISRGGLVNQDDLVEALKGGEIWGAGLDVMTPEPLPHDHPLLQLANCTVIPHIGSATEKTRLDMARLAAENLIAGIKGTSMPAQLL</sequence>
<gene>
    <name evidence="6" type="ORF">DSTB1V02_LOCUS6633</name>
</gene>
<dbReference type="Pfam" id="PF02826">
    <property type="entry name" value="2-Hacid_dh_C"/>
    <property type="match status" value="1"/>
</dbReference>
<dbReference type="GO" id="GO:0051287">
    <property type="term" value="F:NAD binding"/>
    <property type="evidence" value="ECO:0007669"/>
    <property type="project" value="InterPro"/>
</dbReference>
<evidence type="ECO:0000256" key="3">
    <source>
        <dbReference type="RuleBase" id="RU003719"/>
    </source>
</evidence>
<dbReference type="GO" id="GO:0008465">
    <property type="term" value="F:hydroxypyruvate reductase (NADH) activity"/>
    <property type="evidence" value="ECO:0007669"/>
    <property type="project" value="TreeGrafter"/>
</dbReference>
<evidence type="ECO:0000313" key="6">
    <source>
        <dbReference type="EMBL" id="CAD7246789.1"/>
    </source>
</evidence>
<evidence type="ECO:0000256" key="2">
    <source>
        <dbReference type="ARBA" id="ARBA00073306"/>
    </source>
</evidence>
<organism evidence="6">
    <name type="scientific">Darwinula stevensoni</name>
    <dbReference type="NCBI Taxonomy" id="69355"/>
    <lineage>
        <taxon>Eukaryota</taxon>
        <taxon>Metazoa</taxon>
        <taxon>Ecdysozoa</taxon>
        <taxon>Arthropoda</taxon>
        <taxon>Crustacea</taxon>
        <taxon>Oligostraca</taxon>
        <taxon>Ostracoda</taxon>
        <taxon>Podocopa</taxon>
        <taxon>Podocopida</taxon>
        <taxon>Darwinulocopina</taxon>
        <taxon>Darwinuloidea</taxon>
        <taxon>Darwinulidae</taxon>
        <taxon>Darwinula</taxon>
    </lineage>
</organism>
<dbReference type="PANTHER" id="PTHR10996">
    <property type="entry name" value="2-HYDROXYACID DEHYDROGENASE-RELATED"/>
    <property type="match status" value="1"/>
</dbReference>
<dbReference type="FunFam" id="3.40.50.720:FF:000026">
    <property type="entry name" value="Glyoxylate/hydroxypyruvate reductase B"/>
    <property type="match status" value="1"/>
</dbReference>
<evidence type="ECO:0000313" key="7">
    <source>
        <dbReference type="Proteomes" id="UP000677054"/>
    </source>
</evidence>
<protein>
    <recommendedName>
        <fullName evidence="2">Glyoxylate reductase/hydroxypyruvate reductase</fullName>
    </recommendedName>
</protein>
<dbReference type="InterPro" id="IPR050223">
    <property type="entry name" value="D-isomer_2-hydroxyacid_DH"/>
</dbReference>
<feature type="domain" description="D-isomer specific 2-hydroxyacid dehydrogenase NAD-binding" evidence="5">
    <location>
        <begin position="92"/>
        <end position="272"/>
    </location>
</feature>
<dbReference type="EMBL" id="LR900756">
    <property type="protein sequence ID" value="CAD7246789.1"/>
    <property type="molecule type" value="Genomic_DNA"/>
</dbReference>
<dbReference type="InterPro" id="IPR036291">
    <property type="entry name" value="NAD(P)-bd_dom_sf"/>
</dbReference>
<comment type="similarity">
    <text evidence="3">Belongs to the D-isomer specific 2-hydroxyacid dehydrogenase family.</text>
</comment>
<dbReference type="AlphaFoldDB" id="A0A7R9A3G0"/>
<proteinExistence type="inferred from homology"/>
<dbReference type="SUPFAM" id="SSF52283">
    <property type="entry name" value="Formate/glycerate dehydrogenase catalytic domain-like"/>
    <property type="match status" value="1"/>
</dbReference>
<reference evidence="6" key="1">
    <citation type="submission" date="2020-11" db="EMBL/GenBank/DDBJ databases">
        <authorList>
            <person name="Tran Van P."/>
        </authorList>
    </citation>
    <scope>NUCLEOTIDE SEQUENCE</scope>
</reference>
<dbReference type="EMBL" id="CAJPEV010001239">
    <property type="protein sequence ID" value="CAG0891551.1"/>
    <property type="molecule type" value="Genomic_DNA"/>
</dbReference>
<dbReference type="InterPro" id="IPR006139">
    <property type="entry name" value="D-isomer_2_OHA_DH_cat_dom"/>
</dbReference>
<dbReference type="SUPFAM" id="SSF51735">
    <property type="entry name" value="NAD(P)-binding Rossmann-fold domains"/>
    <property type="match status" value="1"/>
</dbReference>
<keyword evidence="1 3" id="KW-0560">Oxidoreductase</keyword>
<dbReference type="OrthoDB" id="298012at2759"/>